<dbReference type="RefSeq" id="WP_127189288.1">
    <property type="nucleotide sequence ID" value="NZ_RZNJ01000005.1"/>
</dbReference>
<dbReference type="PANTHER" id="PTHR42928">
    <property type="entry name" value="TRICARBOXYLATE-BINDING PROTEIN"/>
    <property type="match status" value="1"/>
</dbReference>
<protein>
    <submittedName>
        <fullName evidence="2">Tripartite tricarboxylate transporter substrate binding protein</fullName>
    </submittedName>
</protein>
<name>A0A433X5H4_9HYPH</name>
<dbReference type="Pfam" id="PF03401">
    <property type="entry name" value="TctC"/>
    <property type="match status" value="1"/>
</dbReference>
<dbReference type="Proteomes" id="UP000281547">
    <property type="component" value="Unassembled WGS sequence"/>
</dbReference>
<dbReference type="Gene3D" id="3.40.190.10">
    <property type="entry name" value="Periplasmic binding protein-like II"/>
    <property type="match status" value="1"/>
</dbReference>
<dbReference type="SUPFAM" id="SSF53850">
    <property type="entry name" value="Periplasmic binding protein-like II"/>
    <property type="match status" value="1"/>
</dbReference>
<dbReference type="CDD" id="cd07012">
    <property type="entry name" value="PBP2_Bug_TTT"/>
    <property type="match status" value="1"/>
</dbReference>
<proteinExistence type="inferred from homology"/>
<comment type="caution">
    <text evidence="2">The sequence shown here is derived from an EMBL/GenBank/DDBJ whole genome shotgun (WGS) entry which is preliminary data.</text>
</comment>
<dbReference type="InterPro" id="IPR042100">
    <property type="entry name" value="Bug_dom1"/>
</dbReference>
<dbReference type="Gene3D" id="3.40.190.150">
    <property type="entry name" value="Bordetella uptake gene, domain 1"/>
    <property type="match status" value="1"/>
</dbReference>
<comment type="similarity">
    <text evidence="1">Belongs to the UPF0065 (bug) family.</text>
</comment>
<reference evidence="2 3" key="1">
    <citation type="journal article" date="2016" name="Int. J. Syst. Evol. Microbiol.">
        <title>Arsenicitalea aurantiaca gen. nov., sp. nov., a new member of the family Hyphomicrobiaceae, isolated from high-arsenic sediment.</title>
        <authorList>
            <person name="Mu Y."/>
            <person name="Zhou L."/>
            <person name="Zeng X.C."/>
            <person name="Liu L."/>
            <person name="Pan Y."/>
            <person name="Chen X."/>
            <person name="Wang J."/>
            <person name="Li S."/>
            <person name="Li W.J."/>
            <person name="Wang Y."/>
        </authorList>
    </citation>
    <scope>NUCLEOTIDE SEQUENCE [LARGE SCALE GENOMIC DNA]</scope>
    <source>
        <strain evidence="2 3">42-50</strain>
    </source>
</reference>
<dbReference type="PROSITE" id="PS51318">
    <property type="entry name" value="TAT"/>
    <property type="match status" value="1"/>
</dbReference>
<dbReference type="EMBL" id="RZNJ01000005">
    <property type="protein sequence ID" value="RUT29298.1"/>
    <property type="molecule type" value="Genomic_DNA"/>
</dbReference>
<keyword evidence="3" id="KW-1185">Reference proteome</keyword>
<dbReference type="OrthoDB" id="7375033at2"/>
<accession>A0A433X5H4</accession>
<dbReference type="PANTHER" id="PTHR42928:SF5">
    <property type="entry name" value="BLR1237 PROTEIN"/>
    <property type="match status" value="1"/>
</dbReference>
<organism evidence="2 3">
    <name type="scientific">Arsenicitalea aurantiaca</name>
    <dbReference type="NCBI Taxonomy" id="1783274"/>
    <lineage>
        <taxon>Bacteria</taxon>
        <taxon>Pseudomonadati</taxon>
        <taxon>Pseudomonadota</taxon>
        <taxon>Alphaproteobacteria</taxon>
        <taxon>Hyphomicrobiales</taxon>
        <taxon>Devosiaceae</taxon>
        <taxon>Arsenicitalea</taxon>
    </lineage>
</organism>
<dbReference type="InterPro" id="IPR006311">
    <property type="entry name" value="TAT_signal"/>
</dbReference>
<evidence type="ECO:0000313" key="2">
    <source>
        <dbReference type="EMBL" id="RUT29298.1"/>
    </source>
</evidence>
<dbReference type="AlphaFoldDB" id="A0A433X5H4"/>
<evidence type="ECO:0000256" key="1">
    <source>
        <dbReference type="ARBA" id="ARBA00006987"/>
    </source>
</evidence>
<dbReference type="InterPro" id="IPR005064">
    <property type="entry name" value="BUG"/>
</dbReference>
<evidence type="ECO:0000313" key="3">
    <source>
        <dbReference type="Proteomes" id="UP000281547"/>
    </source>
</evidence>
<sequence>MSNIKRRTVLAGGAALGAAAFLPSVSFGQSNYPNRPLTMVVPWGAGGGTDATARIIASIVEQRLGQPINVVNRTGGAGVVGHSAIATAPADGYTIGIITVEIAMMHHQGLTDLDPESYTPLGLVNIDPAGIQVSSDSPYTTHDELVEALRAAPAGQFTASGTGQGGIWHLALIGWLQSLGLEANHVTWVPSEGAAPAMQELAAGGVDIVTCSVPEAQGMIDAGRARSLAIMSAERSDNFPDLPSLGELGIEYSMGAWRGIAAPAGLPDDIRQVLTDAVAEAAASDTYIEFMDGRGFGVRYLPPEEQASFMMEADAAMGDAMAAAGLAQG</sequence>
<gene>
    <name evidence="2" type="ORF">EMQ25_14325</name>
</gene>
<dbReference type="PIRSF" id="PIRSF017082">
    <property type="entry name" value="YflP"/>
    <property type="match status" value="1"/>
</dbReference>